<organism evidence="2 3">
    <name type="scientific">Ruficoccus amylovorans</name>
    <dbReference type="NCBI Taxonomy" id="1804625"/>
    <lineage>
        <taxon>Bacteria</taxon>
        <taxon>Pseudomonadati</taxon>
        <taxon>Verrucomicrobiota</taxon>
        <taxon>Opitutia</taxon>
        <taxon>Puniceicoccales</taxon>
        <taxon>Cerasicoccaceae</taxon>
        <taxon>Ruficoccus</taxon>
    </lineage>
</organism>
<dbReference type="AlphaFoldDB" id="A0A842H984"/>
<dbReference type="SMART" id="SM00760">
    <property type="entry name" value="Bac_DnaA_C"/>
    <property type="match status" value="1"/>
</dbReference>
<dbReference type="Pfam" id="PF08299">
    <property type="entry name" value="Bac_DnaA_C"/>
    <property type="match status" value="1"/>
</dbReference>
<dbReference type="Proteomes" id="UP000546464">
    <property type="component" value="Unassembled WGS sequence"/>
</dbReference>
<dbReference type="InterPro" id="IPR010921">
    <property type="entry name" value="Trp_repressor/repl_initiator"/>
</dbReference>
<dbReference type="EMBL" id="JACHVB010000004">
    <property type="protein sequence ID" value="MBC2592668.1"/>
    <property type="molecule type" value="Genomic_DNA"/>
</dbReference>
<protein>
    <recommendedName>
        <fullName evidence="1">Chromosomal replication initiator DnaA C-terminal domain-containing protein</fullName>
    </recommendedName>
</protein>
<evidence type="ECO:0000313" key="2">
    <source>
        <dbReference type="EMBL" id="MBC2592668.1"/>
    </source>
</evidence>
<reference evidence="2 3" key="1">
    <citation type="submission" date="2020-07" db="EMBL/GenBank/DDBJ databases">
        <authorList>
            <person name="Feng X."/>
        </authorList>
    </citation>
    <scope>NUCLEOTIDE SEQUENCE [LARGE SCALE GENOMIC DNA]</scope>
    <source>
        <strain evidence="2 3">JCM31066</strain>
    </source>
</reference>
<dbReference type="GO" id="GO:0005524">
    <property type="term" value="F:ATP binding"/>
    <property type="evidence" value="ECO:0007669"/>
    <property type="project" value="InterPro"/>
</dbReference>
<dbReference type="CDD" id="cd06571">
    <property type="entry name" value="Bac_DnaA_C"/>
    <property type="match status" value="1"/>
</dbReference>
<dbReference type="InterPro" id="IPR013159">
    <property type="entry name" value="DnaA_C"/>
</dbReference>
<dbReference type="RefSeq" id="WP_185673707.1">
    <property type="nucleotide sequence ID" value="NZ_JACHVB010000004.1"/>
</dbReference>
<sequence length="136" mass="15655">MSALSRYLDRDRLRFSWTLDQTAIERKMATIREVVCRETGMSVEVIMSPMRVADIAIPRMLAMYLCRELTRAPHRVISEWWERDRTTSMYAGKVIPGYAEKDPDFATRVAAIRTACEKALHELSNSQPQTETTNQG</sequence>
<comment type="caution">
    <text evidence="2">The sequence shown here is derived from an EMBL/GenBank/DDBJ whole genome shotgun (WGS) entry which is preliminary data.</text>
</comment>
<gene>
    <name evidence="2" type="ORF">H5P28_00180</name>
</gene>
<dbReference type="SUPFAM" id="SSF48295">
    <property type="entry name" value="TrpR-like"/>
    <property type="match status" value="1"/>
</dbReference>
<feature type="domain" description="Chromosomal replication initiator DnaA C-terminal" evidence="1">
    <location>
        <begin position="27"/>
        <end position="95"/>
    </location>
</feature>
<dbReference type="Gene3D" id="1.10.1750.10">
    <property type="match status" value="1"/>
</dbReference>
<dbReference type="GO" id="GO:0006275">
    <property type="term" value="P:regulation of DNA replication"/>
    <property type="evidence" value="ECO:0007669"/>
    <property type="project" value="InterPro"/>
</dbReference>
<proteinExistence type="predicted"/>
<keyword evidence="3" id="KW-1185">Reference proteome</keyword>
<accession>A0A842H984</accession>
<name>A0A842H984_9BACT</name>
<dbReference type="GO" id="GO:0006270">
    <property type="term" value="P:DNA replication initiation"/>
    <property type="evidence" value="ECO:0007669"/>
    <property type="project" value="InterPro"/>
</dbReference>
<evidence type="ECO:0000259" key="1">
    <source>
        <dbReference type="SMART" id="SM00760"/>
    </source>
</evidence>
<dbReference type="GO" id="GO:0043565">
    <property type="term" value="F:sequence-specific DNA binding"/>
    <property type="evidence" value="ECO:0007669"/>
    <property type="project" value="InterPro"/>
</dbReference>
<evidence type="ECO:0000313" key="3">
    <source>
        <dbReference type="Proteomes" id="UP000546464"/>
    </source>
</evidence>